<dbReference type="PANTHER" id="PTHR47939:SF12">
    <property type="entry name" value="PENTACOTRIPEPTIDE-REPEAT REGION OF PRORP DOMAIN-CONTAINING PROTEIN"/>
    <property type="match status" value="1"/>
</dbReference>
<dbReference type="AlphaFoldDB" id="A0AA39AK89"/>
<feature type="repeat" description="PPR" evidence="3">
    <location>
        <begin position="345"/>
        <end position="379"/>
    </location>
</feature>
<dbReference type="Pfam" id="PF13041">
    <property type="entry name" value="PPR_2"/>
    <property type="match status" value="2"/>
</dbReference>
<dbReference type="Pfam" id="PF01535">
    <property type="entry name" value="PPR"/>
    <property type="match status" value="1"/>
</dbReference>
<comment type="caution">
    <text evidence="5">The sequence shown here is derived from an EMBL/GenBank/DDBJ whole genome shotgun (WGS) entry which is preliminary data.</text>
</comment>
<dbReference type="InterPro" id="IPR050667">
    <property type="entry name" value="PPR-containing_protein"/>
</dbReference>
<sequence length="526" mass="60701">MNMRKTTHKLLITLFNQLNVRSLTTLPQLPQPTSAVNPNHLLRVCTVLYQQQNSPEVRLQTHLRACEFHLTHEFFLQVCNKFPLSWRPVYKFFEFTETQPCFHHNSVTFNKMVDVIGRSRNIKLFWEVLQEMGRRRLANDKTFVIALKTLASIREMKKCVEFFHLMNAHEYGYSLETLNKVVEVLCRSKLAVEAKEIILKLKTWIPPSGVTYGYLIKGFCEVGDLIEAANVWDLMVDEGFEPGIDAVEKMMETLFKINRFDEAMKLFQAVRTTRFGELGLSTYSLVIDWMCKRGKVSQAYMMFEEMLKRGIQPDNKTMSSLIYGLLAKGRVREANKITEGIERPDIAVYHGVIKGLLRLRKAGEATQVFREMIRRGCEPTMHTYIMLLQGHLGKKGRKGPHPLVNFDSIFVGGLIKVGKSLDASKYVERMMDGGMEVPRFDYNRFLHCYSNEEGVFMFEEVGKKLRGVGLVDLADIFFRYGEKMATRDRRRNRAAEPLEELLRSQFQNGANGISGTDQIQQQERAS</sequence>
<dbReference type="EMBL" id="JARBHA010000001">
    <property type="protein sequence ID" value="KAJ9707774.1"/>
    <property type="molecule type" value="Genomic_DNA"/>
</dbReference>
<feature type="region of interest" description="Disordered" evidence="4">
    <location>
        <begin position="505"/>
        <end position="526"/>
    </location>
</feature>
<comment type="similarity">
    <text evidence="1">Belongs to the PPR family. P subfamily.</text>
</comment>
<evidence type="ECO:0000256" key="1">
    <source>
        <dbReference type="ARBA" id="ARBA00007626"/>
    </source>
</evidence>
<gene>
    <name evidence="5" type="ORF">PVL29_000038</name>
</gene>
<evidence type="ECO:0000256" key="2">
    <source>
        <dbReference type="ARBA" id="ARBA00022737"/>
    </source>
</evidence>
<feature type="repeat" description="PPR" evidence="3">
    <location>
        <begin position="279"/>
        <end position="313"/>
    </location>
</feature>
<protein>
    <recommendedName>
        <fullName evidence="7">Pentatricopeptide repeat-containing protein</fullName>
    </recommendedName>
</protein>
<dbReference type="InterPro" id="IPR002885">
    <property type="entry name" value="PPR_rpt"/>
</dbReference>
<keyword evidence="2" id="KW-0677">Repeat</keyword>
<evidence type="ECO:0000256" key="3">
    <source>
        <dbReference type="PROSITE-ProRule" id="PRU00708"/>
    </source>
</evidence>
<evidence type="ECO:0000313" key="5">
    <source>
        <dbReference type="EMBL" id="KAJ9707774.1"/>
    </source>
</evidence>
<dbReference type="Gene3D" id="1.25.40.10">
    <property type="entry name" value="Tetratricopeptide repeat domain"/>
    <property type="match status" value="4"/>
</dbReference>
<dbReference type="PANTHER" id="PTHR47939">
    <property type="entry name" value="MEMBRANE-ASSOCIATED SALT-INDUCIBLE PROTEIN-LIKE"/>
    <property type="match status" value="1"/>
</dbReference>
<evidence type="ECO:0000256" key="4">
    <source>
        <dbReference type="SAM" id="MobiDB-lite"/>
    </source>
</evidence>
<proteinExistence type="inferred from homology"/>
<organism evidence="5 6">
    <name type="scientific">Vitis rotundifolia</name>
    <name type="common">Muscadine grape</name>
    <dbReference type="NCBI Taxonomy" id="103349"/>
    <lineage>
        <taxon>Eukaryota</taxon>
        <taxon>Viridiplantae</taxon>
        <taxon>Streptophyta</taxon>
        <taxon>Embryophyta</taxon>
        <taxon>Tracheophyta</taxon>
        <taxon>Spermatophyta</taxon>
        <taxon>Magnoliopsida</taxon>
        <taxon>eudicotyledons</taxon>
        <taxon>Gunneridae</taxon>
        <taxon>Pentapetalae</taxon>
        <taxon>rosids</taxon>
        <taxon>Vitales</taxon>
        <taxon>Vitaceae</taxon>
        <taxon>Viteae</taxon>
        <taxon>Vitis</taxon>
    </lineage>
</organism>
<keyword evidence="6" id="KW-1185">Reference proteome</keyword>
<dbReference type="PROSITE" id="PS51375">
    <property type="entry name" value="PPR"/>
    <property type="match status" value="3"/>
</dbReference>
<dbReference type="Proteomes" id="UP001168098">
    <property type="component" value="Unassembled WGS sequence"/>
</dbReference>
<accession>A0AA39AK89</accession>
<name>A0AA39AK89_VITRO</name>
<reference evidence="5 6" key="1">
    <citation type="journal article" date="2023" name="BMC Biotechnol.">
        <title>Vitis rotundifolia cv Carlos genome sequencing.</title>
        <authorList>
            <person name="Huff M."/>
            <person name="Hulse-Kemp A."/>
            <person name="Scheffler B."/>
            <person name="Youngblood R."/>
            <person name="Simpson S."/>
            <person name="Babiker E."/>
            <person name="Staton M."/>
        </authorList>
    </citation>
    <scope>NUCLEOTIDE SEQUENCE [LARGE SCALE GENOMIC DNA]</scope>
    <source>
        <tissue evidence="5">Leaf</tissue>
    </source>
</reference>
<feature type="repeat" description="PPR" evidence="3">
    <location>
        <begin position="208"/>
        <end position="242"/>
    </location>
</feature>
<evidence type="ECO:0000313" key="6">
    <source>
        <dbReference type="Proteomes" id="UP001168098"/>
    </source>
</evidence>
<dbReference type="InterPro" id="IPR011990">
    <property type="entry name" value="TPR-like_helical_dom_sf"/>
</dbReference>
<evidence type="ECO:0008006" key="7">
    <source>
        <dbReference type="Google" id="ProtNLM"/>
    </source>
</evidence>
<dbReference type="NCBIfam" id="TIGR00756">
    <property type="entry name" value="PPR"/>
    <property type="match status" value="3"/>
</dbReference>